<dbReference type="PANTHER" id="PTHR33063">
    <property type="entry name" value="OS02G0583500 PROTEIN"/>
    <property type="match status" value="1"/>
</dbReference>
<dbReference type="Pfam" id="PF03004">
    <property type="entry name" value="Transposase_24"/>
    <property type="match status" value="1"/>
</dbReference>
<evidence type="ECO:0000313" key="3">
    <source>
        <dbReference type="EnsemblPlants" id="OPUNC08G08760.1"/>
    </source>
</evidence>
<evidence type="ECO:0000313" key="4">
    <source>
        <dbReference type="Proteomes" id="UP000026962"/>
    </source>
</evidence>
<dbReference type="InterPro" id="IPR004252">
    <property type="entry name" value="Probable_transposase_24"/>
</dbReference>
<accession>A0A0E0LTE8</accession>
<dbReference type="EnsemblPlants" id="OPUNC08G08760.1">
    <property type="protein sequence ID" value="OPUNC08G08760.1"/>
    <property type="gene ID" value="OPUNC08G08760"/>
</dbReference>
<proteinExistence type="predicted"/>
<dbReference type="HOGENOM" id="CLU_026612_1_1_1"/>
<dbReference type="AlphaFoldDB" id="A0A0E0LTE8"/>
<feature type="compositionally biased region" description="Acidic residues" evidence="2">
    <location>
        <begin position="18"/>
        <end position="30"/>
    </location>
</feature>
<keyword evidence="4" id="KW-1185">Reference proteome</keyword>
<evidence type="ECO:0000256" key="1">
    <source>
        <dbReference type="SAM" id="Coils"/>
    </source>
</evidence>
<feature type="coiled-coil region" evidence="1">
    <location>
        <begin position="421"/>
        <end position="462"/>
    </location>
</feature>
<dbReference type="Gramene" id="OPUNC08G08760.1">
    <property type="protein sequence ID" value="OPUNC08G08760.1"/>
    <property type="gene ID" value="OPUNC08G08760"/>
</dbReference>
<organism evidence="3">
    <name type="scientific">Oryza punctata</name>
    <name type="common">Red rice</name>
    <dbReference type="NCBI Taxonomy" id="4537"/>
    <lineage>
        <taxon>Eukaryota</taxon>
        <taxon>Viridiplantae</taxon>
        <taxon>Streptophyta</taxon>
        <taxon>Embryophyta</taxon>
        <taxon>Tracheophyta</taxon>
        <taxon>Spermatophyta</taxon>
        <taxon>Magnoliopsida</taxon>
        <taxon>Liliopsida</taxon>
        <taxon>Poales</taxon>
        <taxon>Poaceae</taxon>
        <taxon>BOP clade</taxon>
        <taxon>Oryzoideae</taxon>
        <taxon>Oryzeae</taxon>
        <taxon>Oryzinae</taxon>
        <taxon>Oryza</taxon>
    </lineage>
</organism>
<evidence type="ECO:0008006" key="5">
    <source>
        <dbReference type="Google" id="ProtNLM"/>
    </source>
</evidence>
<name>A0A0E0LTE8_ORYPU</name>
<dbReference type="Proteomes" id="UP000026962">
    <property type="component" value="Chromosome 8"/>
</dbReference>
<dbReference type="PANTHER" id="PTHR33063:SF13">
    <property type="entry name" value="OS02G0583500 PROTEIN"/>
    <property type="match status" value="1"/>
</dbReference>
<dbReference type="OMA" id="MFKECHY"/>
<evidence type="ECO:0000256" key="2">
    <source>
        <dbReference type="SAM" id="MobiDB-lite"/>
    </source>
</evidence>
<protein>
    <recommendedName>
        <fullName evidence="5">Transposase Tnp1/En/Spm-like domain-containing protein</fullName>
    </recommendedName>
</protein>
<feature type="region of interest" description="Disordered" evidence="2">
    <location>
        <begin position="1"/>
        <end position="30"/>
    </location>
</feature>
<feature type="compositionally biased region" description="Gly residues" evidence="2">
    <location>
        <begin position="74"/>
        <end position="98"/>
    </location>
</feature>
<sequence>MAPGGGPKGGKRRKTPDCDPDYEPELDETIDGELCATNNAKEACSSKKRHADMDPGGFKARDGLEEQNIHVASGGDGTDQGHGGNQVASGGDGDGIAQGHGDNQVASGVEGDGLAQGHGENQVGSGGDGIAQTHGDNLTACEDVGNAQLEEEPWIRGNNKGAALQRMSRSRHRKLPVVIKEGDIRPLQPIVAAKFATECNIIVRNHVPVFPKWKDYKNQSAIHKMFRMKVAAKFDIDTKAAHVKFACVEMMKKAVRQHRYHLKRIFFNPFPLHLGTKSSPTKSMTDTQWSELVKSWASEKKMRNSELNKTNRSKVKYHHTTGSRSYKVHLETLGDKYKDQELNAVDMFKECHYSKKKGYTPDVQLAIDEMENKLSEHAEDEEAPSMTEVVAGVLAEKTKKPTFLQTVGIPSKKEGTLKEQLAAEKLAKDDLKSQVQELAKKLQESEQARVAEQQDMARKQAETNAKLDLLLSKIGHH</sequence>
<feature type="region of interest" description="Disordered" evidence="2">
    <location>
        <begin position="70"/>
        <end position="136"/>
    </location>
</feature>
<reference evidence="3" key="2">
    <citation type="submission" date="2018-05" db="EMBL/GenBank/DDBJ databases">
        <title>OpunRS2 (Oryza punctata Reference Sequence Version 2).</title>
        <authorList>
            <person name="Zhang J."/>
            <person name="Kudrna D."/>
            <person name="Lee S."/>
            <person name="Talag J."/>
            <person name="Welchert J."/>
            <person name="Wing R.A."/>
        </authorList>
    </citation>
    <scope>NUCLEOTIDE SEQUENCE [LARGE SCALE GENOMIC DNA]</scope>
</reference>
<reference evidence="3" key="1">
    <citation type="submission" date="2015-04" db="UniProtKB">
        <authorList>
            <consortium name="EnsemblPlants"/>
        </authorList>
    </citation>
    <scope>IDENTIFICATION</scope>
</reference>
<keyword evidence="1" id="KW-0175">Coiled coil</keyword>